<dbReference type="InterPro" id="IPR001647">
    <property type="entry name" value="HTH_TetR"/>
</dbReference>
<dbReference type="PROSITE" id="PS50977">
    <property type="entry name" value="HTH_TETR_2"/>
    <property type="match status" value="1"/>
</dbReference>
<feature type="domain" description="HTH tetR-type" evidence="3">
    <location>
        <begin position="8"/>
        <end position="68"/>
    </location>
</feature>
<evidence type="ECO:0000256" key="1">
    <source>
        <dbReference type="ARBA" id="ARBA00023125"/>
    </source>
</evidence>
<dbReference type="OrthoDB" id="3472897at2"/>
<dbReference type="Pfam" id="PF00440">
    <property type="entry name" value="TetR_N"/>
    <property type="match status" value="1"/>
</dbReference>
<gene>
    <name evidence="4" type="ORF">E4099_32235</name>
</gene>
<keyword evidence="5" id="KW-1185">Reference proteome</keyword>
<evidence type="ECO:0000259" key="3">
    <source>
        <dbReference type="PROSITE" id="PS50977"/>
    </source>
</evidence>
<feature type="DNA-binding region" description="H-T-H motif" evidence="2">
    <location>
        <begin position="31"/>
        <end position="50"/>
    </location>
</feature>
<dbReference type="SUPFAM" id="SSF46689">
    <property type="entry name" value="Homeodomain-like"/>
    <property type="match status" value="1"/>
</dbReference>
<proteinExistence type="predicted"/>
<sequence>MPTTAPVRPTRTRILDATVHLLTTTGLPGTTTKAIAATAHCSEATLYKHFTDKTDLLACLLTERLPSTTHLLPDATDQDAESCCAHLATQLLDFYEQSMPLLGPLLADPT</sequence>
<keyword evidence="1 2" id="KW-0238">DNA-binding</keyword>
<dbReference type="Gene3D" id="1.10.357.10">
    <property type="entry name" value="Tetracycline Repressor, domain 2"/>
    <property type="match status" value="1"/>
</dbReference>
<comment type="caution">
    <text evidence="4">The sequence shown here is derived from an EMBL/GenBank/DDBJ whole genome shotgun (WGS) entry which is preliminary data.</text>
</comment>
<evidence type="ECO:0000256" key="2">
    <source>
        <dbReference type="PROSITE-ProRule" id="PRU00335"/>
    </source>
</evidence>
<dbReference type="RefSeq" id="WP_135342619.1">
    <property type="nucleotide sequence ID" value="NZ_SRID01000708.1"/>
</dbReference>
<dbReference type="GO" id="GO:0000976">
    <property type="term" value="F:transcription cis-regulatory region binding"/>
    <property type="evidence" value="ECO:0007669"/>
    <property type="project" value="TreeGrafter"/>
</dbReference>
<dbReference type="GO" id="GO:0003700">
    <property type="term" value="F:DNA-binding transcription factor activity"/>
    <property type="evidence" value="ECO:0007669"/>
    <property type="project" value="TreeGrafter"/>
</dbReference>
<dbReference type="AlphaFoldDB" id="A0A4Z0FP42"/>
<dbReference type="PANTHER" id="PTHR30055">
    <property type="entry name" value="HTH-TYPE TRANSCRIPTIONAL REGULATOR RUTR"/>
    <property type="match status" value="1"/>
</dbReference>
<dbReference type="PANTHER" id="PTHR30055:SF226">
    <property type="entry name" value="HTH-TYPE TRANSCRIPTIONAL REGULATOR PKSA"/>
    <property type="match status" value="1"/>
</dbReference>
<protein>
    <submittedName>
        <fullName evidence="4">TetR/AcrR family transcriptional regulator</fullName>
    </submittedName>
</protein>
<dbReference type="InterPro" id="IPR050109">
    <property type="entry name" value="HTH-type_TetR-like_transc_reg"/>
</dbReference>
<reference evidence="4 5" key="1">
    <citation type="submission" date="2019-03" db="EMBL/GenBank/DDBJ databases">
        <authorList>
            <person name="Gonzalez-Pimentel J.L."/>
        </authorList>
    </citation>
    <scope>NUCLEOTIDE SEQUENCE [LARGE SCALE GENOMIC DNA]</scope>
    <source>
        <strain evidence="4 5">JCM 31289</strain>
    </source>
</reference>
<feature type="non-terminal residue" evidence="4">
    <location>
        <position position="110"/>
    </location>
</feature>
<dbReference type="PRINTS" id="PR00455">
    <property type="entry name" value="HTHTETR"/>
</dbReference>
<dbReference type="InterPro" id="IPR009057">
    <property type="entry name" value="Homeodomain-like_sf"/>
</dbReference>
<accession>A0A4Z0FP42</accession>
<dbReference type="Proteomes" id="UP000297948">
    <property type="component" value="Unassembled WGS sequence"/>
</dbReference>
<dbReference type="EMBL" id="SRID01000708">
    <property type="protein sequence ID" value="TGA83315.1"/>
    <property type="molecule type" value="Genomic_DNA"/>
</dbReference>
<name>A0A4Z0FP42_9ACTN</name>
<evidence type="ECO:0000313" key="4">
    <source>
        <dbReference type="EMBL" id="TGA83315.1"/>
    </source>
</evidence>
<organism evidence="4 5">
    <name type="scientific">Streptomyces palmae</name>
    <dbReference type="NCBI Taxonomy" id="1701085"/>
    <lineage>
        <taxon>Bacteria</taxon>
        <taxon>Bacillati</taxon>
        <taxon>Actinomycetota</taxon>
        <taxon>Actinomycetes</taxon>
        <taxon>Kitasatosporales</taxon>
        <taxon>Streptomycetaceae</taxon>
        <taxon>Streptomyces</taxon>
    </lineage>
</organism>
<evidence type="ECO:0000313" key="5">
    <source>
        <dbReference type="Proteomes" id="UP000297948"/>
    </source>
</evidence>